<evidence type="ECO:0000256" key="1">
    <source>
        <dbReference type="SAM" id="Coils"/>
    </source>
</evidence>
<evidence type="ECO:0000256" key="2">
    <source>
        <dbReference type="SAM" id="SignalP"/>
    </source>
</evidence>
<organism evidence="3 4">
    <name type="scientific">Armillaria solidipes</name>
    <dbReference type="NCBI Taxonomy" id="1076256"/>
    <lineage>
        <taxon>Eukaryota</taxon>
        <taxon>Fungi</taxon>
        <taxon>Dikarya</taxon>
        <taxon>Basidiomycota</taxon>
        <taxon>Agaricomycotina</taxon>
        <taxon>Agaricomycetes</taxon>
        <taxon>Agaricomycetidae</taxon>
        <taxon>Agaricales</taxon>
        <taxon>Marasmiineae</taxon>
        <taxon>Physalacriaceae</taxon>
        <taxon>Armillaria</taxon>
    </lineage>
</organism>
<feature type="chain" id="PRO_5013917527" evidence="2">
    <location>
        <begin position="20"/>
        <end position="127"/>
    </location>
</feature>
<sequence length="127" mass="14521">MFIGDTIWLLMSMLTSGVASVTHGITESFASHDIDDSYITYSSVEILSRKSVPFVLGKANMENKIDELEELEAELASRYNIAHAWGIDSVEVFNEAKARAFSERTPQSGWELRQMSELYRLRRREIE</sequence>
<dbReference type="Proteomes" id="UP000218334">
    <property type="component" value="Unassembled WGS sequence"/>
</dbReference>
<reference evidence="4" key="1">
    <citation type="journal article" date="2017" name="Nat. Ecol. Evol.">
        <title>Genome expansion and lineage-specific genetic innovations in the forest pathogenic fungi Armillaria.</title>
        <authorList>
            <person name="Sipos G."/>
            <person name="Prasanna A.N."/>
            <person name="Walter M.C."/>
            <person name="O'Connor E."/>
            <person name="Balint B."/>
            <person name="Krizsan K."/>
            <person name="Kiss B."/>
            <person name="Hess J."/>
            <person name="Varga T."/>
            <person name="Slot J."/>
            <person name="Riley R."/>
            <person name="Boka B."/>
            <person name="Rigling D."/>
            <person name="Barry K."/>
            <person name="Lee J."/>
            <person name="Mihaltcheva S."/>
            <person name="LaButti K."/>
            <person name="Lipzen A."/>
            <person name="Waldron R."/>
            <person name="Moloney N.M."/>
            <person name="Sperisen C."/>
            <person name="Kredics L."/>
            <person name="Vagvoelgyi C."/>
            <person name="Patrignani A."/>
            <person name="Fitzpatrick D."/>
            <person name="Nagy I."/>
            <person name="Doyle S."/>
            <person name="Anderson J.B."/>
            <person name="Grigoriev I.V."/>
            <person name="Gueldener U."/>
            <person name="Muensterkoetter M."/>
            <person name="Nagy L.G."/>
        </authorList>
    </citation>
    <scope>NUCLEOTIDE SEQUENCE [LARGE SCALE GENOMIC DNA]</scope>
    <source>
        <strain evidence="4">28-4</strain>
    </source>
</reference>
<feature type="signal peptide" evidence="2">
    <location>
        <begin position="1"/>
        <end position="19"/>
    </location>
</feature>
<name>A0A2H3B2C8_9AGAR</name>
<proteinExistence type="predicted"/>
<dbReference type="AlphaFoldDB" id="A0A2H3B2C8"/>
<evidence type="ECO:0000313" key="3">
    <source>
        <dbReference type="EMBL" id="PBK65079.1"/>
    </source>
</evidence>
<keyword evidence="1" id="KW-0175">Coiled coil</keyword>
<protein>
    <submittedName>
        <fullName evidence="3">Uncharacterized protein</fullName>
    </submittedName>
</protein>
<gene>
    <name evidence="3" type="ORF">ARMSODRAFT_978505</name>
</gene>
<feature type="coiled-coil region" evidence="1">
    <location>
        <begin position="54"/>
        <end position="81"/>
    </location>
</feature>
<accession>A0A2H3B2C8</accession>
<evidence type="ECO:0000313" key="4">
    <source>
        <dbReference type="Proteomes" id="UP000218334"/>
    </source>
</evidence>
<keyword evidence="4" id="KW-1185">Reference proteome</keyword>
<dbReference type="EMBL" id="KZ293447">
    <property type="protein sequence ID" value="PBK65079.1"/>
    <property type="molecule type" value="Genomic_DNA"/>
</dbReference>
<keyword evidence="2" id="KW-0732">Signal</keyword>